<evidence type="ECO:0000313" key="2">
    <source>
        <dbReference type="EMBL" id="UQC88982.1"/>
    </source>
</evidence>
<dbReference type="InterPro" id="IPR046312">
    <property type="entry name" value="DUF6454"/>
</dbReference>
<feature type="region of interest" description="Disordered" evidence="1">
    <location>
        <begin position="203"/>
        <end position="225"/>
    </location>
</feature>
<evidence type="ECO:0000313" key="3">
    <source>
        <dbReference type="Proteomes" id="UP000830671"/>
    </source>
</evidence>
<dbReference type="AlphaFoldDB" id="A0A9Q8T699"/>
<gene>
    <name evidence="2" type="ORF">CLUP02_14509</name>
</gene>
<accession>A0A9Q8T699</accession>
<name>A0A9Q8T699_9PEZI</name>
<dbReference type="EMBL" id="CP019480">
    <property type="protein sequence ID" value="UQC88982.1"/>
    <property type="molecule type" value="Genomic_DNA"/>
</dbReference>
<dbReference type="Proteomes" id="UP000830671">
    <property type="component" value="Chromosome 8"/>
</dbReference>
<sequence length="502" mass="55360">MQCWGSRPVYLQCVRDRQPRTTRAEAGSAGRALIDMISSDISGWARDCFILLHPQHLTFSNLHHFDATCPFCGYILPKTCSRLYNFRIPLRLAPLDRDRVHGVTVMKVRAPHPFLLLFLASNSVVEGTMKWKNLTRPTPNVPLAPVPLPEPGAARDGAEIVKQLTGLSRSSMSGGQGARLDLVKVIELEGELWEPEGIVRLAGGDMEGNDRERDPVDVDDEENGDEERFWVSAGEYTVPTEKYPDGKWIDGTDRSAGAGFAHFVVFDGRGRRVGDWVVSEEGDLEYRPNSTATVVRVNPVSVEMERVFQVADHQGGIVHDVHNGTLTTLGWGGRVARRWDISKAGMTWEGETGGGIGKGKQAQLGKRGEVDYNGEVDGPQTTIVNPSHWIDYQDCKSLGIVDGRHLMLCSGIAMLAPGLEVGGLAIVEVEGMVPLWEVPFMERTGVMPWTGDEDHIEASMGRKSVLMTKNPMDVAVVGGRVRLYFAPEEGKSRIFVYEVREG</sequence>
<keyword evidence="3" id="KW-1185">Reference proteome</keyword>
<dbReference type="GeneID" id="73348447"/>
<reference evidence="2" key="1">
    <citation type="journal article" date="2021" name="Mol. Plant Microbe Interact.">
        <title>Complete Genome Sequence of the Plant-Pathogenic Fungus Colletotrichum lupini.</title>
        <authorList>
            <person name="Baroncelli R."/>
            <person name="Pensec F."/>
            <person name="Da Lio D."/>
            <person name="Boufleur T."/>
            <person name="Vicente I."/>
            <person name="Sarrocco S."/>
            <person name="Picot A."/>
            <person name="Baraldi E."/>
            <person name="Sukno S."/>
            <person name="Thon M."/>
            <person name="Le Floch G."/>
        </authorList>
    </citation>
    <scope>NUCLEOTIDE SEQUENCE</scope>
    <source>
        <strain evidence="2">IMI 504893</strain>
    </source>
</reference>
<dbReference type="RefSeq" id="XP_049150583.1">
    <property type="nucleotide sequence ID" value="XM_049293437.1"/>
</dbReference>
<organism evidence="2 3">
    <name type="scientific">Colletotrichum lupini</name>
    <dbReference type="NCBI Taxonomy" id="145971"/>
    <lineage>
        <taxon>Eukaryota</taxon>
        <taxon>Fungi</taxon>
        <taxon>Dikarya</taxon>
        <taxon>Ascomycota</taxon>
        <taxon>Pezizomycotina</taxon>
        <taxon>Sordariomycetes</taxon>
        <taxon>Hypocreomycetidae</taxon>
        <taxon>Glomerellales</taxon>
        <taxon>Glomerellaceae</taxon>
        <taxon>Colletotrichum</taxon>
        <taxon>Colletotrichum acutatum species complex</taxon>
    </lineage>
</organism>
<dbReference type="KEGG" id="clup:CLUP02_14509"/>
<protein>
    <submittedName>
        <fullName evidence="2">Uncharacterized protein</fullName>
    </submittedName>
</protein>
<proteinExistence type="predicted"/>
<dbReference type="Pfam" id="PF20055">
    <property type="entry name" value="DUF6454"/>
    <property type="match status" value="2"/>
</dbReference>
<evidence type="ECO:0000256" key="1">
    <source>
        <dbReference type="SAM" id="MobiDB-lite"/>
    </source>
</evidence>